<accession>A0A9W8JUE3</accession>
<evidence type="ECO:0000313" key="4">
    <source>
        <dbReference type="Proteomes" id="UP001148786"/>
    </source>
</evidence>
<sequence length="539" mass="61645">MATQFRDHLFTVIVLGDSSRIIRWDRGGAIVTEAFNYTQRKSILFEYFKRFRQLDGVQRGINPNVLPATKANARMARERLNDYTSELWLGRAADALRDMVDIETQPFLQLQFQGKTWVIPSPHCDDYGLSPFGRASRARIAVEVESETAHYVKDSWRNRDPNRLPESEVYKILAEKKVKFIAEMACGGDTGHEVQSYLWKSKPWVWGEKLRIRDLVGHIIILKTVGRSLMTFRTARQFLTCLANGMEGYEDALAKAQIMHRDISTGNILMVKDPGSVNGWKGVIIDWDHHVRLDVNRTLVRITRTGAWQFMSAYLALNPTAEHSPVDDRESALHVLIWISLRHLKHAGNSIEILQPQLNVFDQMMFRSADGQPVNTAKVNMILGGLTPNIKFDLEPINELILKLRTSFATRYAGPSLVGNVGLDEGLLQFYNKCKKDVETPDWLFTEIYQAAEQLPARGGTDADWVDNTRELAELSRQQGNGEAFPLIRCSRPWLGYTRSVHYPDINPAMESQPSQRARSGSENRVQEEEDRYQKRRRV</sequence>
<proteinExistence type="predicted"/>
<evidence type="ECO:0000256" key="1">
    <source>
        <dbReference type="SAM" id="MobiDB-lite"/>
    </source>
</evidence>
<dbReference type="SUPFAM" id="SSF56112">
    <property type="entry name" value="Protein kinase-like (PK-like)"/>
    <property type="match status" value="1"/>
</dbReference>
<evidence type="ECO:0000259" key="2">
    <source>
        <dbReference type="Pfam" id="PF17667"/>
    </source>
</evidence>
<dbReference type="AlphaFoldDB" id="A0A9W8JUE3"/>
<dbReference type="OrthoDB" id="5592585at2759"/>
<dbReference type="Gene3D" id="1.10.510.10">
    <property type="entry name" value="Transferase(Phosphotransferase) domain 1"/>
    <property type="match status" value="1"/>
</dbReference>
<feature type="compositionally biased region" description="Polar residues" evidence="1">
    <location>
        <begin position="510"/>
        <end position="519"/>
    </location>
</feature>
<feature type="region of interest" description="Disordered" evidence="1">
    <location>
        <begin position="505"/>
        <end position="539"/>
    </location>
</feature>
<dbReference type="Pfam" id="PF17667">
    <property type="entry name" value="Pkinase_fungal"/>
    <property type="match status" value="1"/>
</dbReference>
<evidence type="ECO:0000313" key="3">
    <source>
        <dbReference type="EMBL" id="KAJ3502482.1"/>
    </source>
</evidence>
<protein>
    <recommendedName>
        <fullName evidence="2">Fungal-type protein kinase domain-containing protein</fullName>
    </recommendedName>
</protein>
<dbReference type="EMBL" id="JANKHO010001276">
    <property type="protein sequence ID" value="KAJ3502482.1"/>
    <property type="molecule type" value="Genomic_DNA"/>
</dbReference>
<dbReference type="PANTHER" id="PTHR38248">
    <property type="entry name" value="FUNK1 6"/>
    <property type="match status" value="1"/>
</dbReference>
<dbReference type="Proteomes" id="UP001148786">
    <property type="component" value="Unassembled WGS sequence"/>
</dbReference>
<dbReference type="PROSITE" id="PS00109">
    <property type="entry name" value="PROTEIN_KINASE_TYR"/>
    <property type="match status" value="1"/>
</dbReference>
<dbReference type="InterPro" id="IPR011009">
    <property type="entry name" value="Kinase-like_dom_sf"/>
</dbReference>
<keyword evidence="4" id="KW-1185">Reference proteome</keyword>
<dbReference type="InterPro" id="IPR008266">
    <property type="entry name" value="Tyr_kinase_AS"/>
</dbReference>
<name>A0A9W8JUE3_9AGAR</name>
<dbReference type="PANTHER" id="PTHR38248:SF2">
    <property type="entry name" value="FUNK1 11"/>
    <property type="match status" value="1"/>
</dbReference>
<reference evidence="3" key="1">
    <citation type="submission" date="2022-07" db="EMBL/GenBank/DDBJ databases">
        <title>Genome Sequence of Agrocybe chaxingu.</title>
        <authorList>
            <person name="Buettner E."/>
        </authorList>
    </citation>
    <scope>NUCLEOTIDE SEQUENCE</scope>
    <source>
        <strain evidence="3">MP-N11</strain>
    </source>
</reference>
<gene>
    <name evidence="3" type="ORF">NLJ89_g8869</name>
</gene>
<organism evidence="3 4">
    <name type="scientific">Agrocybe chaxingu</name>
    <dbReference type="NCBI Taxonomy" id="84603"/>
    <lineage>
        <taxon>Eukaryota</taxon>
        <taxon>Fungi</taxon>
        <taxon>Dikarya</taxon>
        <taxon>Basidiomycota</taxon>
        <taxon>Agaricomycotina</taxon>
        <taxon>Agaricomycetes</taxon>
        <taxon>Agaricomycetidae</taxon>
        <taxon>Agaricales</taxon>
        <taxon>Agaricineae</taxon>
        <taxon>Strophariaceae</taxon>
        <taxon>Agrocybe</taxon>
    </lineage>
</organism>
<comment type="caution">
    <text evidence="3">The sequence shown here is derived from an EMBL/GenBank/DDBJ whole genome shotgun (WGS) entry which is preliminary data.</text>
</comment>
<dbReference type="InterPro" id="IPR040976">
    <property type="entry name" value="Pkinase_fungal"/>
</dbReference>
<feature type="domain" description="Fungal-type protein kinase" evidence="2">
    <location>
        <begin position="212"/>
        <end position="339"/>
    </location>
</feature>
<dbReference type="GO" id="GO:0004672">
    <property type="term" value="F:protein kinase activity"/>
    <property type="evidence" value="ECO:0007669"/>
    <property type="project" value="InterPro"/>
</dbReference>